<dbReference type="GeneID" id="63743533"/>
<dbReference type="PANTHER" id="PTHR10039:SF11">
    <property type="entry name" value="NACHT DOMAIN PROTEIN (AFU_ORTHOLOGUE AFUA_1G01490)"/>
    <property type="match status" value="1"/>
</dbReference>
<dbReference type="RefSeq" id="XP_040693605.1">
    <property type="nucleotide sequence ID" value="XM_040827685.1"/>
</dbReference>
<sequence>MSSSQIPGNTAARDSGIESPGRTAVLREKLQLIAQESKPRLGLSATELSQNCPTVDTFFDEVATERLRRMPRNGSRLDGVLRRASRLAFAVGSLRDAVGGILVGIETATTLIWGSCLLLLQSGIDNVELLDSVFGRYGRVTMGISVLLQHEPFFMESTQIQSKIGMIYADLLELVCHVTMEYIEGLRGKDNQTMKHNIDEAFFVYFNRFNANWRSISEMALASVSKGTFQEESAIDIPAIYEFIGLQDRALQMILEGSTHTLADGSFEWFDTHLNNFVMGEHDLMAITGGPGSGKSALAQWTVERLQTSPEHDVWNVIQYTIRGDVPITALSLSILKGMLHQILDRSVSNFKIQEAILTSLTEAAELASIGATDMEVEEVLWSAMETAVHSNLHFLLIIDGLERVKSSDDAPAKFYDRLQHVVAGTDNPSKLILFTRRFPAKTKLHSAQLLSMDANQTHEDMVGAVKDAMSYHAQYRDIEKEHLDTMAEEIVNRAQGSFVWAQQVVEFVARQKTLADMVRAAKHVPESLGALVDHHLHDMDLEQADTRALLGWMAAAERPLLIKEVQQLLSVDPTTPSMVFRLSSPQQDLFRPMSALIKVRDGFVAFKHPIIRHHIRERAEAVTEQTDTGKFPFSLKEANYDLLIRSIAWVKLTVKKDFPISFNKLNAEDRESLFDSHVLMEYTSRYWFSHLLSSSMATKNGTFVFTKTFEKAVPDSVLFSQIELTSRESQFSRSSILELYRLSADVRRAVLGERAKATLQSLIYIARAAHMARVTYANDHVYEAWTTSKALMGPANGTSIALAELLATTPIHEGRFDQTAKRRGEALETLTSMDWEKSPISFNQSLGYLALLVPMYKANDRTQPAYEMTKQFYQRSVQKYGAHSTQSVQAADFLTQNFDISETDDMSLELARSKYENMVRTLSATDERRISYTLYMARLYEDRNQPKNAEHVLSSLWAGLSSREAESTSTWDKKTKVALVYYQFLRRYERSEEAEVIVRDLSSDIEGNGVHSPDMVQRAQLLRNEAREMGLDDLERVLSILVWRFYKKTGQEYSHDAVTLAQSLTKDMMGTDPATSVTELSPSDRLLLHELMDSIASLGPATLSPSILTLCRSLATLHIRDEEWQAGSTCVWSVLKHAWPEVQDPESDSKFPSETAPHMANLALDLAYCLFRRLNVHDATVVYGNAFKASIIADRVAIPSVTAVVKTVVEFYETTFQFTKALALLHQVSEFFVSRLGESDKHSIDSLYHEGDLATRLEYRDQAQQSYNIIYKASIRGGKIGSTGVRAAVALITLYEQDKQWDSALEVYRHLWPTLVRFDERDGYDRALLEGLLEKTYTGYMAILGSTAMKAGYSERYQVATEHLRLCKKIHGAADDMTLKATLGLAEICEDSESHIDEAIQLYQHVLKVHEWVPASQASRSLPEMSHTLPITVKHKLAQLYLRKKLTSAEAGSLYQEELQLSKQQQGHSSTTTLLWLREVALMYAIKDSTESLSKGGAILHNHADEVIQMTDHHQTLVDRAHRLAHIYLETGYKDQGNSLIDEMHQNIIANPPSDKALGEHPPAVFVAAFEEVFRGKQSYSQILQQLSSESQMTGSFEKSLSSHDLVPTLAAGEQLHQIQTEQKRTAAAKQSRDKLYDYFCNSLSISQLKHKDVIFQFFNVCRREVQHEDYNINIITASTAMVKDLCDRSRFQDAADLTGAFHSFVHLTDGLHSYESIFTSIKLCLYLNGYQTIKCPDEKISQNMAFESKLFLQEIMTAAKQINIQFSELPFTELNDLVTVLGEHELFDDLESILTDLWTSRIVQRTWTLNVVVWIGRRLVETRFCRGNTSEAIHLGRDICYNLRQVWGNCDNVTLEMNKLLSGLYTASGNHAAAVSLHESALYELLNDGDAVNNDNARETASQHLTLLKHAQTRANRQATPSTKLPDALAIETITRQAALKFGLNPADFAEEADGEVGMWHRPRRFSLDVQEEEKHENHLRNSSGAAMLSGNAGAKRISIAAL</sequence>
<dbReference type="SUPFAM" id="SSF52540">
    <property type="entry name" value="P-loop containing nucleoside triphosphate hydrolases"/>
    <property type="match status" value="1"/>
</dbReference>
<reference evidence="5" key="1">
    <citation type="journal article" date="2017" name="Genome Biol.">
        <title>Comparative genomics reveals high biological diversity and specific adaptations in the industrially and medically important fungal genus Aspergillus.</title>
        <authorList>
            <person name="de Vries R.P."/>
            <person name="Riley R."/>
            <person name="Wiebenga A."/>
            <person name="Aguilar-Osorio G."/>
            <person name="Amillis S."/>
            <person name="Uchima C.A."/>
            <person name="Anderluh G."/>
            <person name="Asadollahi M."/>
            <person name="Askin M."/>
            <person name="Barry K."/>
            <person name="Battaglia E."/>
            <person name="Bayram O."/>
            <person name="Benocci T."/>
            <person name="Braus-Stromeyer S.A."/>
            <person name="Caldana C."/>
            <person name="Canovas D."/>
            <person name="Cerqueira G.C."/>
            <person name="Chen F."/>
            <person name="Chen W."/>
            <person name="Choi C."/>
            <person name="Clum A."/>
            <person name="Dos Santos R.A."/>
            <person name="Damasio A.R."/>
            <person name="Diallinas G."/>
            <person name="Emri T."/>
            <person name="Fekete E."/>
            <person name="Flipphi M."/>
            <person name="Freyberg S."/>
            <person name="Gallo A."/>
            <person name="Gournas C."/>
            <person name="Habgood R."/>
            <person name="Hainaut M."/>
            <person name="Harispe M.L."/>
            <person name="Henrissat B."/>
            <person name="Hilden K.S."/>
            <person name="Hope R."/>
            <person name="Hossain A."/>
            <person name="Karabika E."/>
            <person name="Karaffa L."/>
            <person name="Karanyi Z."/>
            <person name="Krasevec N."/>
            <person name="Kuo A."/>
            <person name="Kusch H."/>
            <person name="LaButti K."/>
            <person name="Lagendijk E.L."/>
            <person name="Lapidus A."/>
            <person name="Levasseur A."/>
            <person name="Lindquist E."/>
            <person name="Lipzen A."/>
            <person name="Logrieco A.F."/>
            <person name="MacCabe A."/>
            <person name="Maekelae M.R."/>
            <person name="Malavazi I."/>
            <person name="Melin P."/>
            <person name="Meyer V."/>
            <person name="Mielnichuk N."/>
            <person name="Miskei M."/>
            <person name="Molnar A.P."/>
            <person name="Mule G."/>
            <person name="Ngan C.Y."/>
            <person name="Orejas M."/>
            <person name="Orosz E."/>
            <person name="Ouedraogo J.P."/>
            <person name="Overkamp K.M."/>
            <person name="Park H.-S."/>
            <person name="Perrone G."/>
            <person name="Piumi F."/>
            <person name="Punt P.J."/>
            <person name="Ram A.F."/>
            <person name="Ramon A."/>
            <person name="Rauscher S."/>
            <person name="Record E."/>
            <person name="Riano-Pachon D.M."/>
            <person name="Robert V."/>
            <person name="Roehrig J."/>
            <person name="Ruller R."/>
            <person name="Salamov A."/>
            <person name="Salih N.S."/>
            <person name="Samson R.A."/>
            <person name="Sandor E."/>
            <person name="Sanguinetti M."/>
            <person name="Schuetze T."/>
            <person name="Sepcic K."/>
            <person name="Shelest E."/>
            <person name="Sherlock G."/>
            <person name="Sophianopoulou V."/>
            <person name="Squina F.M."/>
            <person name="Sun H."/>
            <person name="Susca A."/>
            <person name="Todd R.B."/>
            <person name="Tsang A."/>
            <person name="Unkles S.E."/>
            <person name="van de Wiele N."/>
            <person name="van Rossen-Uffink D."/>
            <person name="Oliveira J.V."/>
            <person name="Vesth T.C."/>
            <person name="Visser J."/>
            <person name="Yu J.-H."/>
            <person name="Zhou M."/>
            <person name="Andersen M.R."/>
            <person name="Archer D.B."/>
            <person name="Baker S.E."/>
            <person name="Benoit I."/>
            <person name="Brakhage A.A."/>
            <person name="Braus G.H."/>
            <person name="Fischer R."/>
            <person name="Frisvad J.C."/>
            <person name="Goldman G.H."/>
            <person name="Houbraken J."/>
            <person name="Oakley B."/>
            <person name="Pocsi I."/>
            <person name="Scazzocchio C."/>
            <person name="Seiboth B."/>
            <person name="vanKuyk P.A."/>
            <person name="Wortman J."/>
            <person name="Dyer P.S."/>
            <person name="Grigoriev I.V."/>
        </authorList>
    </citation>
    <scope>NUCLEOTIDE SEQUENCE [LARGE SCALE GENOMIC DNA]</scope>
    <source>
        <strain evidence="5">DTO 134E9</strain>
    </source>
</reference>
<evidence type="ECO:0000313" key="4">
    <source>
        <dbReference type="EMBL" id="OJJ39929.1"/>
    </source>
</evidence>
<evidence type="ECO:0000256" key="1">
    <source>
        <dbReference type="ARBA" id="ARBA00022737"/>
    </source>
</evidence>
<gene>
    <name evidence="4" type="ORF">ASPWEDRAFT_104954</name>
</gene>
<organism evidence="4 5">
    <name type="scientific">Aspergillus wentii DTO 134E9</name>
    <dbReference type="NCBI Taxonomy" id="1073089"/>
    <lineage>
        <taxon>Eukaryota</taxon>
        <taxon>Fungi</taxon>
        <taxon>Dikarya</taxon>
        <taxon>Ascomycota</taxon>
        <taxon>Pezizomycotina</taxon>
        <taxon>Eurotiomycetes</taxon>
        <taxon>Eurotiomycetidae</taxon>
        <taxon>Eurotiales</taxon>
        <taxon>Aspergillaceae</taxon>
        <taxon>Aspergillus</taxon>
        <taxon>Aspergillus subgen. Cremei</taxon>
    </lineage>
</organism>
<keyword evidence="1" id="KW-0677">Repeat</keyword>
<keyword evidence="5" id="KW-1185">Reference proteome</keyword>
<dbReference type="EMBL" id="KV878210">
    <property type="protein sequence ID" value="OJJ39929.1"/>
    <property type="molecule type" value="Genomic_DNA"/>
</dbReference>
<feature type="domain" description="Nephrocystin 3-like N-terminal" evidence="3">
    <location>
        <begin position="276"/>
        <end position="437"/>
    </location>
</feature>
<dbReference type="STRING" id="1073089.A0A1L9RYC3"/>
<accession>A0A1L9RYC3</accession>
<dbReference type="InterPro" id="IPR056884">
    <property type="entry name" value="NPHP3-like_N"/>
</dbReference>
<name>A0A1L9RYC3_ASPWE</name>
<dbReference type="Pfam" id="PF24883">
    <property type="entry name" value="NPHP3_N"/>
    <property type="match status" value="1"/>
</dbReference>
<dbReference type="VEuPathDB" id="FungiDB:ASPWEDRAFT_104954"/>
<dbReference type="PANTHER" id="PTHR10039">
    <property type="entry name" value="AMELOGENIN"/>
    <property type="match status" value="1"/>
</dbReference>
<dbReference type="InterPro" id="IPR027417">
    <property type="entry name" value="P-loop_NTPase"/>
</dbReference>
<protein>
    <recommendedName>
        <fullName evidence="3">Nephrocystin 3-like N-terminal domain-containing protein</fullName>
    </recommendedName>
</protein>
<evidence type="ECO:0000259" key="3">
    <source>
        <dbReference type="Pfam" id="PF24883"/>
    </source>
</evidence>
<dbReference type="Gene3D" id="3.40.50.300">
    <property type="entry name" value="P-loop containing nucleotide triphosphate hydrolases"/>
    <property type="match status" value="1"/>
</dbReference>
<dbReference type="Gene3D" id="1.25.40.10">
    <property type="entry name" value="Tetratricopeptide repeat domain"/>
    <property type="match status" value="1"/>
</dbReference>
<proteinExistence type="predicted"/>
<evidence type="ECO:0000313" key="5">
    <source>
        <dbReference type="Proteomes" id="UP000184383"/>
    </source>
</evidence>
<dbReference type="InterPro" id="IPR011990">
    <property type="entry name" value="TPR-like_helical_dom_sf"/>
</dbReference>
<dbReference type="Proteomes" id="UP000184383">
    <property type="component" value="Unassembled WGS sequence"/>
</dbReference>
<evidence type="ECO:0000256" key="2">
    <source>
        <dbReference type="SAM" id="MobiDB-lite"/>
    </source>
</evidence>
<dbReference type="OrthoDB" id="2546325at2759"/>
<feature type="region of interest" description="Disordered" evidence="2">
    <location>
        <begin position="1"/>
        <end position="20"/>
    </location>
</feature>